<organism evidence="1 2">
    <name type="scientific">Actinocrinis puniceicyclus</name>
    <dbReference type="NCBI Taxonomy" id="977794"/>
    <lineage>
        <taxon>Bacteria</taxon>
        <taxon>Bacillati</taxon>
        <taxon>Actinomycetota</taxon>
        <taxon>Actinomycetes</taxon>
        <taxon>Catenulisporales</taxon>
        <taxon>Actinospicaceae</taxon>
        <taxon>Actinocrinis</taxon>
    </lineage>
</organism>
<dbReference type="SUPFAM" id="SSF48452">
    <property type="entry name" value="TPR-like"/>
    <property type="match status" value="1"/>
</dbReference>
<name>A0A8J7WS30_9ACTN</name>
<dbReference type="PANTHER" id="PTHR47691">
    <property type="entry name" value="REGULATOR-RELATED"/>
    <property type="match status" value="1"/>
</dbReference>
<dbReference type="Pfam" id="PF13424">
    <property type="entry name" value="TPR_12"/>
    <property type="match status" value="1"/>
</dbReference>
<accession>A0A8J7WS30</accession>
<dbReference type="Proteomes" id="UP000677913">
    <property type="component" value="Unassembled WGS sequence"/>
</dbReference>
<dbReference type="PANTHER" id="PTHR47691:SF3">
    <property type="entry name" value="HTH-TYPE TRANSCRIPTIONAL REGULATOR RV0890C-RELATED"/>
    <property type="match status" value="1"/>
</dbReference>
<keyword evidence="2" id="KW-1185">Reference proteome</keyword>
<evidence type="ECO:0000313" key="1">
    <source>
        <dbReference type="EMBL" id="MBS2964952.1"/>
    </source>
</evidence>
<reference evidence="1" key="1">
    <citation type="submission" date="2021-04" db="EMBL/GenBank/DDBJ databases">
        <title>Genome based classification of Actinospica acidithermotolerans sp. nov., an actinobacterium isolated from an Indonesian hot spring.</title>
        <authorList>
            <person name="Kusuma A.B."/>
            <person name="Putra K.E."/>
            <person name="Nafisah S."/>
            <person name="Loh J."/>
            <person name="Nouioui I."/>
            <person name="Goodfellow M."/>
        </authorList>
    </citation>
    <scope>NUCLEOTIDE SEQUENCE</scope>
    <source>
        <strain evidence="1">DSM 45618</strain>
    </source>
</reference>
<dbReference type="SMART" id="SM00028">
    <property type="entry name" value="TPR"/>
    <property type="match status" value="2"/>
</dbReference>
<dbReference type="RefSeq" id="WP_211469313.1">
    <property type="nucleotide sequence ID" value="NZ_JAGSXH010000065.1"/>
</dbReference>
<dbReference type="AlphaFoldDB" id="A0A8J7WS30"/>
<dbReference type="InterPro" id="IPR019734">
    <property type="entry name" value="TPR_rpt"/>
</dbReference>
<dbReference type="InterPro" id="IPR011990">
    <property type="entry name" value="TPR-like_helical_dom_sf"/>
</dbReference>
<dbReference type="Gene3D" id="1.25.40.10">
    <property type="entry name" value="Tetratricopeptide repeat domain"/>
    <property type="match status" value="1"/>
</dbReference>
<proteinExistence type="predicted"/>
<comment type="caution">
    <text evidence="1">The sequence shown here is derived from an EMBL/GenBank/DDBJ whole genome shotgun (WGS) entry which is preliminary data.</text>
</comment>
<gene>
    <name evidence="1" type="ORF">KGA66_17985</name>
</gene>
<protein>
    <submittedName>
        <fullName evidence="1">Tetratricopeptide repeat protein</fullName>
    </submittedName>
</protein>
<evidence type="ECO:0000313" key="2">
    <source>
        <dbReference type="Proteomes" id="UP000677913"/>
    </source>
</evidence>
<sequence>MHAVLEGVVGELSQDAQRVFRVLGALPIGRFAPAAAAAAAGLSVSDTIGLLAELTEAQLLYKTASEGYRLYPAAVWLARELAADAPRSEHGDAVERLSLWYLGSAVNAAGAVRPYRRDVPERPDGLQVPAQQFTDMADALEWLDAEAEQIYVLAQQLSEGRNVTRAIYLLGQLWALWAYRKRYRLWESCDTLALHYAQVRCDKDAQARVLRRLGLLCTQLGRYTEADAYLSDAAALFEDLGEEHRLAGALGSRGMMFLRKGSVELARAQLNQALTLHRGLGDTRQVGLVLIDLANTEIERGCPSTALSLLRDAEQALGDSPDLYSLARRRMLTGRAHGLTGDSEQAARELSEAHEAMVACDAEAGAAEALIWMAELARTTGQIDAMHQRLLQATERLDYLDVPGTSWLRQRVSLLTSGAEWRAIQRGGPD</sequence>
<dbReference type="EMBL" id="JAGSXH010000065">
    <property type="protein sequence ID" value="MBS2964952.1"/>
    <property type="molecule type" value="Genomic_DNA"/>
</dbReference>